<keyword evidence="3" id="KW-1185">Reference proteome</keyword>
<dbReference type="AlphaFoldDB" id="A0A5B8NMF8"/>
<dbReference type="SUPFAM" id="SSF54523">
    <property type="entry name" value="Pili subunits"/>
    <property type="match status" value="1"/>
</dbReference>
<keyword evidence="1" id="KW-0812">Transmembrane</keyword>
<feature type="transmembrane region" description="Helical" evidence="1">
    <location>
        <begin position="49"/>
        <end position="70"/>
    </location>
</feature>
<dbReference type="InterPro" id="IPR012902">
    <property type="entry name" value="N_methyl_site"/>
</dbReference>
<dbReference type="Pfam" id="PF07963">
    <property type="entry name" value="N_methyl"/>
    <property type="match status" value="1"/>
</dbReference>
<name>A0A5B8NMF8_9CHRO</name>
<reference evidence="2" key="1">
    <citation type="submission" date="2019-08" db="EMBL/GenBank/DDBJ databases">
        <title>Carotenoids and Carotenoid Binding Proteins in the Halophilic Cyanobacterium Euhalothece sp. ZM00.</title>
        <authorList>
            <person name="Cho S.M."/>
            <person name="Song J.Y."/>
            <person name="Park Y.-I."/>
        </authorList>
    </citation>
    <scope>NUCLEOTIDE SEQUENCE [LARGE SCALE GENOMIC DNA]</scope>
    <source>
        <strain evidence="2">Z-M001</strain>
    </source>
</reference>
<gene>
    <name evidence="2" type="ORF">FRE64_04690</name>
</gene>
<dbReference type="NCBIfam" id="TIGR02532">
    <property type="entry name" value="IV_pilin_GFxxxE"/>
    <property type="match status" value="1"/>
</dbReference>
<dbReference type="EMBL" id="CP042326">
    <property type="protein sequence ID" value="QDZ39289.1"/>
    <property type="molecule type" value="Genomic_DNA"/>
</dbReference>
<evidence type="ECO:0000313" key="2">
    <source>
        <dbReference type="EMBL" id="QDZ39289.1"/>
    </source>
</evidence>
<dbReference type="PROSITE" id="PS00409">
    <property type="entry name" value="PROKAR_NTER_METHYL"/>
    <property type="match status" value="1"/>
</dbReference>
<evidence type="ECO:0000313" key="3">
    <source>
        <dbReference type="Proteomes" id="UP000318453"/>
    </source>
</evidence>
<protein>
    <submittedName>
        <fullName evidence="2">Prepilin-type N-terminal cleavage/methylation domain-containing protein</fullName>
    </submittedName>
</protein>
<accession>A0A5B8NMF8</accession>
<dbReference type="KEGG" id="enn:FRE64_04690"/>
<sequence>MSESIQSFRYYSTRSYKQWKWSMCTTMKNQPFYRKILCNLSQKTSGFTLIELLVAVIITAVLVTGTGVGLNTILQANARSEQETLRRRQGNRALNYISEDIKRASDIRINNEIETENLEDPPSGSDETWIFQLNIPEGDDITYSIDNSDETLLQDQVIYRREGDEERELLIDLITEADEDDLSGFCAQANTLDASEGFYICLDPGSGRQAEIVIRSELDNGDMIRVRTRAFARSSN</sequence>
<dbReference type="Proteomes" id="UP000318453">
    <property type="component" value="Chromosome"/>
</dbReference>
<keyword evidence="1" id="KW-0472">Membrane</keyword>
<organism evidence="2 3">
    <name type="scientific">Euhalothece natronophila Z-M001</name>
    <dbReference type="NCBI Taxonomy" id="522448"/>
    <lineage>
        <taxon>Bacteria</taxon>
        <taxon>Bacillati</taxon>
        <taxon>Cyanobacteriota</taxon>
        <taxon>Cyanophyceae</taxon>
        <taxon>Oscillatoriophycideae</taxon>
        <taxon>Chroococcales</taxon>
        <taxon>Halothecacae</taxon>
        <taxon>Halothece cluster</taxon>
        <taxon>Euhalothece</taxon>
    </lineage>
</organism>
<evidence type="ECO:0000256" key="1">
    <source>
        <dbReference type="SAM" id="Phobius"/>
    </source>
</evidence>
<proteinExistence type="predicted"/>
<dbReference type="InterPro" id="IPR045584">
    <property type="entry name" value="Pilin-like"/>
</dbReference>
<keyword evidence="1" id="KW-1133">Transmembrane helix</keyword>